<accession>A0A4Z2H402</accession>
<dbReference type="AlphaFoldDB" id="A0A4Z2H402"/>
<keyword evidence="2" id="KW-1185">Reference proteome</keyword>
<proteinExistence type="predicted"/>
<protein>
    <submittedName>
        <fullName evidence="1">Uncharacterized protein</fullName>
    </submittedName>
</protein>
<name>A0A4Z2H402_9TELE</name>
<gene>
    <name evidence="1" type="ORF">EYF80_029259</name>
</gene>
<dbReference type="EMBL" id="SRLO01000332">
    <property type="protein sequence ID" value="TNN60536.1"/>
    <property type="molecule type" value="Genomic_DNA"/>
</dbReference>
<reference evidence="1 2" key="1">
    <citation type="submission" date="2019-03" db="EMBL/GenBank/DDBJ databases">
        <title>First draft genome of Liparis tanakae, snailfish: a comprehensive survey of snailfish specific genes.</title>
        <authorList>
            <person name="Kim W."/>
            <person name="Song I."/>
            <person name="Jeong J.-H."/>
            <person name="Kim D."/>
            <person name="Kim S."/>
            <person name="Ryu S."/>
            <person name="Song J.Y."/>
            <person name="Lee S.K."/>
        </authorList>
    </citation>
    <scope>NUCLEOTIDE SEQUENCE [LARGE SCALE GENOMIC DNA]</scope>
    <source>
        <tissue evidence="1">Muscle</tissue>
    </source>
</reference>
<dbReference type="Proteomes" id="UP000314294">
    <property type="component" value="Unassembled WGS sequence"/>
</dbReference>
<sequence>MATSRRDNNAFNFGLPSILRLCTGAEAAGWLLAQREEEEEGEEEGRVVWEAPTALYSETVDAILVTLNNNVPLGTNHVRLWLIVQTGEADY</sequence>
<evidence type="ECO:0000313" key="2">
    <source>
        <dbReference type="Proteomes" id="UP000314294"/>
    </source>
</evidence>
<organism evidence="1 2">
    <name type="scientific">Liparis tanakae</name>
    <name type="common">Tanaka's snailfish</name>
    <dbReference type="NCBI Taxonomy" id="230148"/>
    <lineage>
        <taxon>Eukaryota</taxon>
        <taxon>Metazoa</taxon>
        <taxon>Chordata</taxon>
        <taxon>Craniata</taxon>
        <taxon>Vertebrata</taxon>
        <taxon>Euteleostomi</taxon>
        <taxon>Actinopterygii</taxon>
        <taxon>Neopterygii</taxon>
        <taxon>Teleostei</taxon>
        <taxon>Neoteleostei</taxon>
        <taxon>Acanthomorphata</taxon>
        <taxon>Eupercaria</taxon>
        <taxon>Perciformes</taxon>
        <taxon>Cottioidei</taxon>
        <taxon>Cottales</taxon>
        <taxon>Liparidae</taxon>
        <taxon>Liparis</taxon>
    </lineage>
</organism>
<evidence type="ECO:0000313" key="1">
    <source>
        <dbReference type="EMBL" id="TNN60536.1"/>
    </source>
</evidence>
<comment type="caution">
    <text evidence="1">The sequence shown here is derived from an EMBL/GenBank/DDBJ whole genome shotgun (WGS) entry which is preliminary data.</text>
</comment>